<dbReference type="EMBL" id="JAHLQI010000002">
    <property type="protein sequence ID" value="MBU5490227.1"/>
    <property type="molecule type" value="Genomic_DNA"/>
</dbReference>
<sequence length="325" mass="37322">MNSMSAMKISIIIPVYKVEPYLDKCISSIVNQTYTNLEIILVDDGSPDQCPQMCDAWAEKDARIRVIHKENGGLSDARNTGMAVATGELMTFVDSDDWIDPDMYKHLYQRMVEDHSDIAACGVQMVWEDETPPRILTRMGNHVLSKEEAMQAIIEESWLKQPVWYKLYKTNLIKDILFPVGKYHEDVFWSYQAVDRANKISISDHIGYYYLQRNGSIMGEEYSLKRLDAIEAKVQRHAYIKENFPALENLSAKDLWFTCIYQGQMALRNLDGESAKRVIAYLEKNLARMPLPSCTGNLKETVWLAMSNTNLLKTCKIRNTLRIGL</sequence>
<evidence type="ECO:0000313" key="4">
    <source>
        <dbReference type="EMBL" id="MBU5490227.1"/>
    </source>
</evidence>
<reference evidence="4 5" key="1">
    <citation type="submission" date="2021-06" db="EMBL/GenBank/DDBJ databases">
        <authorList>
            <person name="Sun Q."/>
            <person name="Li D."/>
        </authorList>
    </citation>
    <scope>NUCLEOTIDE SEQUENCE [LARGE SCALE GENOMIC DNA]</scope>
    <source>
        <strain evidence="4 5">MSJd-7</strain>
    </source>
</reference>
<keyword evidence="1 4" id="KW-0328">Glycosyltransferase</keyword>
<organism evidence="4 5">
    <name type="scientific">Butyricicoccus intestinisimiae</name>
    <dbReference type="NCBI Taxonomy" id="2841509"/>
    <lineage>
        <taxon>Bacteria</taxon>
        <taxon>Bacillati</taxon>
        <taxon>Bacillota</taxon>
        <taxon>Clostridia</taxon>
        <taxon>Eubacteriales</taxon>
        <taxon>Butyricicoccaceae</taxon>
        <taxon>Butyricicoccus</taxon>
    </lineage>
</organism>
<dbReference type="Pfam" id="PF00535">
    <property type="entry name" value="Glycos_transf_2"/>
    <property type="match status" value="1"/>
</dbReference>
<keyword evidence="2 4" id="KW-0808">Transferase</keyword>
<name>A0ABS6ERN8_9FIRM</name>
<evidence type="ECO:0000256" key="2">
    <source>
        <dbReference type="ARBA" id="ARBA00022679"/>
    </source>
</evidence>
<dbReference type="InterPro" id="IPR001173">
    <property type="entry name" value="Glyco_trans_2-like"/>
</dbReference>
<dbReference type="RefSeq" id="WP_216469865.1">
    <property type="nucleotide sequence ID" value="NZ_JAHLQI010000002.1"/>
</dbReference>
<dbReference type="GO" id="GO:0016757">
    <property type="term" value="F:glycosyltransferase activity"/>
    <property type="evidence" value="ECO:0007669"/>
    <property type="project" value="UniProtKB-KW"/>
</dbReference>
<proteinExistence type="predicted"/>
<dbReference type="PANTHER" id="PTHR22916:SF51">
    <property type="entry name" value="GLYCOSYLTRANSFERASE EPSH-RELATED"/>
    <property type="match status" value="1"/>
</dbReference>
<dbReference type="PANTHER" id="PTHR22916">
    <property type="entry name" value="GLYCOSYLTRANSFERASE"/>
    <property type="match status" value="1"/>
</dbReference>
<protein>
    <submittedName>
        <fullName evidence="4">Glycosyltransferase</fullName>
        <ecNumber evidence="4">2.4.-.-</ecNumber>
    </submittedName>
</protein>
<comment type="caution">
    <text evidence="4">The sequence shown here is derived from an EMBL/GenBank/DDBJ whole genome shotgun (WGS) entry which is preliminary data.</text>
</comment>
<keyword evidence="5" id="KW-1185">Reference proteome</keyword>
<evidence type="ECO:0000313" key="5">
    <source>
        <dbReference type="Proteomes" id="UP000783588"/>
    </source>
</evidence>
<accession>A0ABS6ERN8</accession>
<feature type="domain" description="Glycosyltransferase 2-like" evidence="3">
    <location>
        <begin position="10"/>
        <end position="139"/>
    </location>
</feature>
<evidence type="ECO:0000256" key="1">
    <source>
        <dbReference type="ARBA" id="ARBA00022676"/>
    </source>
</evidence>
<dbReference type="Proteomes" id="UP000783588">
    <property type="component" value="Unassembled WGS sequence"/>
</dbReference>
<dbReference type="EC" id="2.4.-.-" evidence="4"/>
<gene>
    <name evidence="4" type="ORF">KQI75_06265</name>
</gene>
<evidence type="ECO:0000259" key="3">
    <source>
        <dbReference type="Pfam" id="PF00535"/>
    </source>
</evidence>
<dbReference type="CDD" id="cd00761">
    <property type="entry name" value="Glyco_tranf_GTA_type"/>
    <property type="match status" value="1"/>
</dbReference>